<keyword evidence="1" id="KW-1133">Transmembrane helix</keyword>
<keyword evidence="1" id="KW-0812">Transmembrane</keyword>
<accession>A0ABF7R0C2</accession>
<feature type="transmembrane region" description="Helical" evidence="1">
    <location>
        <begin position="20"/>
        <end position="39"/>
    </location>
</feature>
<proteinExistence type="predicted"/>
<keyword evidence="1" id="KW-0472">Membrane</keyword>
<reference evidence="2 3" key="1">
    <citation type="journal article" date="2008" name="DNA Res.">
        <title>Comparative genome analysis of Lactobacillus reuteri and Lactobacillus fermentum reveal a genomic island for reuterin and cobalamin production.</title>
        <authorList>
            <person name="Morita H."/>
            <person name="Toh H."/>
            <person name="Fukuda S."/>
            <person name="Horikawa H."/>
            <person name="Oshima K."/>
            <person name="Suzuki T."/>
            <person name="Murakami M."/>
            <person name="Hisamatsu S."/>
            <person name="Kato Y."/>
            <person name="Takizawa T."/>
            <person name="Fukuoka H."/>
            <person name="Yoshimura T."/>
            <person name="Itoh K."/>
            <person name="O'Sullivan D.J."/>
            <person name="McKay L.L."/>
            <person name="Ohno H."/>
            <person name="Kikuchi J."/>
            <person name="Masaoka T."/>
            <person name="Hattori M."/>
        </authorList>
    </citation>
    <scope>NUCLEOTIDE SEQUENCE [LARGE SCALE GENOMIC DNA]</scope>
    <source>
        <strain evidence="3">NBRC 3956 / LMG 18251</strain>
    </source>
</reference>
<gene>
    <name evidence="2" type="ordered locus">LAF_0034</name>
</gene>
<evidence type="ECO:0000313" key="3">
    <source>
        <dbReference type="Proteomes" id="UP000001697"/>
    </source>
</evidence>
<dbReference type="Proteomes" id="UP000001697">
    <property type="component" value="Chromosome"/>
</dbReference>
<evidence type="ECO:0000256" key="1">
    <source>
        <dbReference type="SAM" id="Phobius"/>
    </source>
</evidence>
<name>A0ABF7R0C2_LIMF3</name>
<dbReference type="AlphaFoldDB" id="A0ABF7R0C2"/>
<evidence type="ECO:0000313" key="2">
    <source>
        <dbReference type="EMBL" id="BAG26370.1"/>
    </source>
</evidence>
<dbReference type="EMBL" id="AP008937">
    <property type="protein sequence ID" value="BAG26370.1"/>
    <property type="molecule type" value="Genomic_DNA"/>
</dbReference>
<dbReference type="KEGG" id="lfe:LAF_0034"/>
<organism evidence="2 3">
    <name type="scientific">Limosilactobacillus fermentum (strain NBRC 3956 / LMG 18251)</name>
    <name type="common">Lactobacillus fermentum</name>
    <dbReference type="NCBI Taxonomy" id="334390"/>
    <lineage>
        <taxon>Bacteria</taxon>
        <taxon>Bacillati</taxon>
        <taxon>Bacillota</taxon>
        <taxon>Bacilli</taxon>
        <taxon>Lactobacillales</taxon>
        <taxon>Lactobacillaceae</taxon>
        <taxon>Limosilactobacillus</taxon>
    </lineage>
</organism>
<sequence>MDPKNQEIHFTDQKKRLENFFQSLFTAIQMLGLALAHGLPNGWSALTFNVLPTTGLVAKYGRRTMRAVSTPVLA</sequence>
<keyword evidence="3" id="KW-1185">Reference proteome</keyword>
<protein>
    <submittedName>
        <fullName evidence="2">Uncharacterized protein</fullName>
    </submittedName>
</protein>